<evidence type="ECO:0000259" key="1">
    <source>
        <dbReference type="Pfam" id="PF09413"/>
    </source>
</evidence>
<name>A0A7W6EQ51_9BACT</name>
<comment type="caution">
    <text evidence="2">The sequence shown here is derived from an EMBL/GenBank/DDBJ whole genome shotgun (WGS) entry which is preliminary data.</text>
</comment>
<reference evidence="2 3" key="1">
    <citation type="submission" date="2020-08" db="EMBL/GenBank/DDBJ databases">
        <title>Genomic Encyclopedia of Type Strains, Phase IV (KMG-IV): sequencing the most valuable type-strain genomes for metagenomic binning, comparative biology and taxonomic classification.</title>
        <authorList>
            <person name="Goeker M."/>
        </authorList>
    </citation>
    <scope>NUCLEOTIDE SEQUENCE [LARGE SCALE GENOMIC DNA]</scope>
    <source>
        <strain evidence="2 3">DSM 17976</strain>
    </source>
</reference>
<dbReference type="Pfam" id="PF09413">
    <property type="entry name" value="DUF2007"/>
    <property type="match status" value="1"/>
</dbReference>
<keyword evidence="3" id="KW-1185">Reference proteome</keyword>
<protein>
    <recommendedName>
        <fullName evidence="1">DUF2007 domain-containing protein</fullName>
    </recommendedName>
</protein>
<proteinExistence type="predicted"/>
<dbReference type="EMBL" id="JACIBY010000004">
    <property type="protein sequence ID" value="MBB3838259.1"/>
    <property type="molecule type" value="Genomic_DNA"/>
</dbReference>
<organism evidence="2 3">
    <name type="scientific">Runella defluvii</name>
    <dbReference type="NCBI Taxonomy" id="370973"/>
    <lineage>
        <taxon>Bacteria</taxon>
        <taxon>Pseudomonadati</taxon>
        <taxon>Bacteroidota</taxon>
        <taxon>Cytophagia</taxon>
        <taxon>Cytophagales</taxon>
        <taxon>Spirosomataceae</taxon>
        <taxon>Runella</taxon>
    </lineage>
</organism>
<evidence type="ECO:0000313" key="3">
    <source>
        <dbReference type="Proteomes" id="UP000541352"/>
    </source>
</evidence>
<dbReference type="Proteomes" id="UP000541352">
    <property type="component" value="Unassembled WGS sequence"/>
</dbReference>
<sequence>MEFIEIYSGTWIQCQMAKKLLESVKIKAILKDPNMGSSSTFCRPRGNIKLLVLDSDYESATNIVTKL</sequence>
<dbReference type="AlphaFoldDB" id="A0A7W6EQ51"/>
<evidence type="ECO:0000313" key="2">
    <source>
        <dbReference type="EMBL" id="MBB3838259.1"/>
    </source>
</evidence>
<feature type="domain" description="DUF2007" evidence="1">
    <location>
        <begin position="5"/>
        <end position="66"/>
    </location>
</feature>
<dbReference type="InterPro" id="IPR018551">
    <property type="entry name" value="DUF2007"/>
</dbReference>
<gene>
    <name evidence="2" type="ORF">FHS57_002264</name>
</gene>
<accession>A0A7W6EQ51</accession>
<dbReference type="RefSeq" id="WP_122931786.1">
    <property type="nucleotide sequence ID" value="NZ_JACIBY010000004.1"/>
</dbReference>